<organism evidence="2">
    <name type="scientific">uncultured Sphingobium sp</name>
    <dbReference type="NCBI Taxonomy" id="316087"/>
    <lineage>
        <taxon>Bacteria</taxon>
        <taxon>Pseudomonadati</taxon>
        <taxon>Pseudomonadota</taxon>
        <taxon>Alphaproteobacteria</taxon>
        <taxon>Sphingomonadales</taxon>
        <taxon>Sphingomonadaceae</taxon>
        <taxon>Sphingobium</taxon>
        <taxon>environmental samples</taxon>
    </lineage>
</organism>
<evidence type="ECO:0000256" key="1">
    <source>
        <dbReference type="SAM" id="MobiDB-lite"/>
    </source>
</evidence>
<evidence type="ECO:0000313" key="2">
    <source>
        <dbReference type="EMBL" id="AIA95020.1"/>
    </source>
</evidence>
<protein>
    <submittedName>
        <fullName evidence="2">CAZy families PL1 protein</fullName>
    </submittedName>
</protein>
<proteinExistence type="predicted"/>
<dbReference type="InterPro" id="IPR012334">
    <property type="entry name" value="Pectin_lyas_fold"/>
</dbReference>
<name>A0A060CPA2_9SPHN</name>
<feature type="region of interest" description="Disordered" evidence="1">
    <location>
        <begin position="105"/>
        <end position="126"/>
    </location>
</feature>
<reference evidence="2" key="1">
    <citation type="journal article" date="2013" name="Environ. Microbiol.">
        <title>Seasonally variable intestinal metagenomes of the red palm weevil (Rhynchophorus ferrugineus).</title>
        <authorList>
            <person name="Jia S."/>
            <person name="Zhang X."/>
            <person name="Zhang G."/>
            <person name="Yin A."/>
            <person name="Zhang S."/>
            <person name="Li F."/>
            <person name="Wang L."/>
            <person name="Zhao D."/>
            <person name="Yun Q."/>
            <person name="Tala"/>
            <person name="Wang J."/>
            <person name="Sun G."/>
            <person name="Baabdullah M."/>
            <person name="Yu X."/>
            <person name="Hu S."/>
            <person name="Al-Mssallem I.S."/>
            <person name="Yu J."/>
        </authorList>
    </citation>
    <scope>NUCLEOTIDE SEQUENCE</scope>
</reference>
<dbReference type="SUPFAM" id="SSF51126">
    <property type="entry name" value="Pectin lyase-like"/>
    <property type="match status" value="1"/>
</dbReference>
<dbReference type="AlphaFoldDB" id="A0A060CPA2"/>
<dbReference type="InterPro" id="IPR011050">
    <property type="entry name" value="Pectin_lyase_fold/virulence"/>
</dbReference>
<dbReference type="Gene3D" id="2.160.20.10">
    <property type="entry name" value="Single-stranded right-handed beta-helix, Pectin lyase-like"/>
    <property type="match status" value="1"/>
</dbReference>
<dbReference type="EMBL" id="KF127661">
    <property type="protein sequence ID" value="AIA95020.1"/>
    <property type="molecule type" value="Genomic_DNA"/>
</dbReference>
<sequence length="126" mass="13560">MSFLSNICAHNGDRNPDINFVPGSCVEVVNNILYDAGSQFVEVWESYGGAPVSIVGNVMRKGPDTADHAVGIDREEIGSKGDAKIYMFGNRFDGKFEHVAADTTAASVPRSALSADRPADERRRGV</sequence>
<accession>A0A060CPA2</accession>
<feature type="compositionally biased region" description="Basic and acidic residues" evidence="1">
    <location>
        <begin position="117"/>
        <end position="126"/>
    </location>
</feature>